<name>A0A0C3QK99_9AGAM</name>
<reference evidence="3" key="2">
    <citation type="submission" date="2015-01" db="EMBL/GenBank/DDBJ databases">
        <title>Evolutionary Origins and Diversification of the Mycorrhizal Mutualists.</title>
        <authorList>
            <consortium name="DOE Joint Genome Institute"/>
            <consortium name="Mycorrhizal Genomics Consortium"/>
            <person name="Kohler A."/>
            <person name="Kuo A."/>
            <person name="Nagy L.G."/>
            <person name="Floudas D."/>
            <person name="Copeland A."/>
            <person name="Barry K.W."/>
            <person name="Cichocki N."/>
            <person name="Veneault-Fourrey C."/>
            <person name="LaButti K."/>
            <person name="Lindquist E.A."/>
            <person name="Lipzen A."/>
            <person name="Lundell T."/>
            <person name="Morin E."/>
            <person name="Murat C."/>
            <person name="Riley R."/>
            <person name="Ohm R."/>
            <person name="Sun H."/>
            <person name="Tunlid A."/>
            <person name="Henrissat B."/>
            <person name="Grigoriev I.V."/>
            <person name="Hibbett D.S."/>
            <person name="Martin F."/>
        </authorList>
    </citation>
    <scope>NUCLEOTIDE SEQUENCE [LARGE SCALE GENOMIC DNA]</scope>
    <source>
        <strain evidence="3">MUT 4182</strain>
    </source>
</reference>
<feature type="non-terminal residue" evidence="2">
    <location>
        <position position="184"/>
    </location>
</feature>
<organism evidence="2 3">
    <name type="scientific">Tulasnella calospora MUT 4182</name>
    <dbReference type="NCBI Taxonomy" id="1051891"/>
    <lineage>
        <taxon>Eukaryota</taxon>
        <taxon>Fungi</taxon>
        <taxon>Dikarya</taxon>
        <taxon>Basidiomycota</taxon>
        <taxon>Agaricomycotina</taxon>
        <taxon>Agaricomycetes</taxon>
        <taxon>Cantharellales</taxon>
        <taxon>Tulasnellaceae</taxon>
        <taxon>Tulasnella</taxon>
    </lineage>
</organism>
<evidence type="ECO:0000313" key="2">
    <source>
        <dbReference type="EMBL" id="KIO27741.1"/>
    </source>
</evidence>
<evidence type="ECO:0000259" key="1">
    <source>
        <dbReference type="Pfam" id="PF20209"/>
    </source>
</evidence>
<reference evidence="2 3" key="1">
    <citation type="submission" date="2014-04" db="EMBL/GenBank/DDBJ databases">
        <authorList>
            <consortium name="DOE Joint Genome Institute"/>
            <person name="Kuo A."/>
            <person name="Girlanda M."/>
            <person name="Perotto S."/>
            <person name="Kohler A."/>
            <person name="Nagy L.G."/>
            <person name="Floudas D."/>
            <person name="Copeland A."/>
            <person name="Barry K.W."/>
            <person name="Cichocki N."/>
            <person name="Veneault-Fourrey C."/>
            <person name="LaButti K."/>
            <person name="Lindquist E.A."/>
            <person name="Lipzen A."/>
            <person name="Lundell T."/>
            <person name="Morin E."/>
            <person name="Murat C."/>
            <person name="Sun H."/>
            <person name="Tunlid A."/>
            <person name="Henrissat B."/>
            <person name="Grigoriev I.V."/>
            <person name="Hibbett D.S."/>
            <person name="Martin F."/>
            <person name="Nordberg H.P."/>
            <person name="Cantor M.N."/>
            <person name="Hua S.X."/>
        </authorList>
    </citation>
    <scope>NUCLEOTIDE SEQUENCE [LARGE SCALE GENOMIC DNA]</scope>
    <source>
        <strain evidence="2 3">MUT 4182</strain>
    </source>
</reference>
<feature type="domain" description="DUF6570" evidence="1">
    <location>
        <begin position="29"/>
        <end position="165"/>
    </location>
</feature>
<evidence type="ECO:0000313" key="3">
    <source>
        <dbReference type="Proteomes" id="UP000054248"/>
    </source>
</evidence>
<dbReference type="EMBL" id="KN823004">
    <property type="protein sequence ID" value="KIO27741.1"/>
    <property type="molecule type" value="Genomic_DNA"/>
</dbReference>
<dbReference type="STRING" id="1051891.A0A0C3QK99"/>
<dbReference type="OrthoDB" id="3257061at2759"/>
<dbReference type="Pfam" id="PF20209">
    <property type="entry name" value="DUF6570"/>
    <property type="match status" value="1"/>
</dbReference>
<dbReference type="Proteomes" id="UP000054248">
    <property type="component" value="Unassembled WGS sequence"/>
</dbReference>
<gene>
    <name evidence="2" type="ORF">M407DRAFT_72777</name>
</gene>
<dbReference type="AlphaFoldDB" id="A0A0C3QK99"/>
<dbReference type="InterPro" id="IPR046700">
    <property type="entry name" value="DUF6570"/>
</dbReference>
<sequence length="184" mass="20875">MVYYPAVKIITPDHCQVLLCEECDAALGKGQMPRFALANELYRGVLPQDLTDLTWVEEMVCSIYRTTAHVTRLYQSTNPSDPLVFHGNTCAHDMNVISTATVLPRTPTDIVGQLSVIFVGPWKLKPQALKAVFRIRKAKVWRFLIWLKQNNVLYRNLPLSTDNLNLYSDDDIPVGLDETIIVDE</sequence>
<keyword evidence="3" id="KW-1185">Reference proteome</keyword>
<dbReference type="HOGENOM" id="CLU_090397_2_0_1"/>
<protein>
    <recommendedName>
        <fullName evidence="1">DUF6570 domain-containing protein</fullName>
    </recommendedName>
</protein>
<accession>A0A0C3QK99</accession>
<proteinExistence type="predicted"/>